<evidence type="ECO:0000313" key="2">
    <source>
        <dbReference type="EMBL" id="KAJ1083681.1"/>
    </source>
</evidence>
<gene>
    <name evidence="2" type="ORF">NDU88_003836</name>
</gene>
<dbReference type="Proteomes" id="UP001066276">
    <property type="component" value="Chromosome 12"/>
</dbReference>
<proteinExistence type="predicted"/>
<dbReference type="EMBL" id="JANPWB010000016">
    <property type="protein sequence ID" value="KAJ1083681.1"/>
    <property type="molecule type" value="Genomic_DNA"/>
</dbReference>
<keyword evidence="3" id="KW-1185">Reference proteome</keyword>
<feature type="region of interest" description="Disordered" evidence="1">
    <location>
        <begin position="1"/>
        <end position="23"/>
    </location>
</feature>
<protein>
    <submittedName>
        <fullName evidence="2">Uncharacterized protein</fullName>
    </submittedName>
</protein>
<evidence type="ECO:0000313" key="3">
    <source>
        <dbReference type="Proteomes" id="UP001066276"/>
    </source>
</evidence>
<comment type="caution">
    <text evidence="2">The sequence shown here is derived from an EMBL/GenBank/DDBJ whole genome shotgun (WGS) entry which is preliminary data.</text>
</comment>
<name>A0AAV7KW21_PLEWA</name>
<sequence>MSRRTSADRGLGGGAPGMAAEETPLRGRGLFSSRQRPVSHHCLTLRRFSNQVVVRLDGAWDRPRVGVL</sequence>
<reference evidence="2" key="1">
    <citation type="journal article" date="2022" name="bioRxiv">
        <title>Sequencing and chromosome-scale assembly of the giantPleurodeles waltlgenome.</title>
        <authorList>
            <person name="Brown T."/>
            <person name="Elewa A."/>
            <person name="Iarovenko S."/>
            <person name="Subramanian E."/>
            <person name="Araus A.J."/>
            <person name="Petzold A."/>
            <person name="Susuki M."/>
            <person name="Suzuki K.-i.T."/>
            <person name="Hayashi T."/>
            <person name="Toyoda A."/>
            <person name="Oliveira C."/>
            <person name="Osipova E."/>
            <person name="Leigh N.D."/>
            <person name="Simon A."/>
            <person name="Yun M.H."/>
        </authorList>
    </citation>
    <scope>NUCLEOTIDE SEQUENCE</scope>
    <source>
        <strain evidence="2">20211129_DDA</strain>
        <tissue evidence="2">Liver</tissue>
    </source>
</reference>
<accession>A0AAV7KW21</accession>
<organism evidence="2 3">
    <name type="scientific">Pleurodeles waltl</name>
    <name type="common">Iberian ribbed newt</name>
    <dbReference type="NCBI Taxonomy" id="8319"/>
    <lineage>
        <taxon>Eukaryota</taxon>
        <taxon>Metazoa</taxon>
        <taxon>Chordata</taxon>
        <taxon>Craniata</taxon>
        <taxon>Vertebrata</taxon>
        <taxon>Euteleostomi</taxon>
        <taxon>Amphibia</taxon>
        <taxon>Batrachia</taxon>
        <taxon>Caudata</taxon>
        <taxon>Salamandroidea</taxon>
        <taxon>Salamandridae</taxon>
        <taxon>Pleurodelinae</taxon>
        <taxon>Pleurodeles</taxon>
    </lineage>
</organism>
<dbReference type="AlphaFoldDB" id="A0AAV7KW21"/>
<evidence type="ECO:0000256" key="1">
    <source>
        <dbReference type="SAM" id="MobiDB-lite"/>
    </source>
</evidence>